<accession>A0ABN9LU42</accession>
<evidence type="ECO:0000313" key="1">
    <source>
        <dbReference type="EMBL" id="CAJ0948462.1"/>
    </source>
</evidence>
<organism evidence="1 2">
    <name type="scientific">Ranitomeya imitator</name>
    <name type="common">mimic poison frog</name>
    <dbReference type="NCBI Taxonomy" id="111125"/>
    <lineage>
        <taxon>Eukaryota</taxon>
        <taxon>Metazoa</taxon>
        <taxon>Chordata</taxon>
        <taxon>Craniata</taxon>
        <taxon>Vertebrata</taxon>
        <taxon>Euteleostomi</taxon>
        <taxon>Amphibia</taxon>
        <taxon>Batrachia</taxon>
        <taxon>Anura</taxon>
        <taxon>Neobatrachia</taxon>
        <taxon>Hyloidea</taxon>
        <taxon>Dendrobatidae</taxon>
        <taxon>Dendrobatinae</taxon>
        <taxon>Ranitomeya</taxon>
    </lineage>
</organism>
<dbReference type="EMBL" id="CAUEEQ010028497">
    <property type="protein sequence ID" value="CAJ0948462.1"/>
    <property type="molecule type" value="Genomic_DNA"/>
</dbReference>
<reference evidence="1" key="1">
    <citation type="submission" date="2023-07" db="EMBL/GenBank/DDBJ databases">
        <authorList>
            <person name="Stuckert A."/>
        </authorList>
    </citation>
    <scope>NUCLEOTIDE SEQUENCE</scope>
</reference>
<name>A0ABN9LU42_9NEOB</name>
<dbReference type="Proteomes" id="UP001176940">
    <property type="component" value="Unassembled WGS sequence"/>
</dbReference>
<protein>
    <recommendedName>
        <fullName evidence="3">Secreted protein</fullName>
    </recommendedName>
</protein>
<sequence length="148" mass="17007">MYIAMLLCLMRLKMGVSRKNKFVFLSCRSCRGSDDVSEWVHPTNTCTSRLHFTGDRRQHRSSACSCDSTVSRLLPSQLSIRHFPNSPFTAVPCTSSTFLTQFSFPVLPAPSPGQEKYHHSSSHIISHLQYMENKVQYGMLRLTYMYLY</sequence>
<comment type="caution">
    <text evidence="1">The sequence shown here is derived from an EMBL/GenBank/DDBJ whole genome shotgun (WGS) entry which is preliminary data.</text>
</comment>
<keyword evidence="2" id="KW-1185">Reference proteome</keyword>
<evidence type="ECO:0008006" key="3">
    <source>
        <dbReference type="Google" id="ProtNLM"/>
    </source>
</evidence>
<gene>
    <name evidence="1" type="ORF">RIMI_LOCUS12163767</name>
</gene>
<proteinExistence type="predicted"/>
<evidence type="ECO:0000313" key="2">
    <source>
        <dbReference type="Proteomes" id="UP001176940"/>
    </source>
</evidence>